<name>M1PN07_9VIRU</name>
<evidence type="ECO:0000313" key="1">
    <source>
        <dbReference type="EMBL" id="AGF85366.1"/>
    </source>
</evidence>
<evidence type="ECO:0000313" key="2">
    <source>
        <dbReference type="Proteomes" id="UP000241071"/>
    </source>
</evidence>
<sequence>MKELIFTYPEFIFRPTSLRINIISLKWNINKDFSELKLNYPTLINYFGIYDCDSLNLKISPYFSYIY</sequence>
<dbReference type="EMBL" id="KC008572">
    <property type="protein sequence ID" value="AGF85366.1"/>
    <property type="molecule type" value="Genomic_DNA"/>
</dbReference>
<dbReference type="Proteomes" id="UP000241071">
    <property type="component" value="Segment"/>
</dbReference>
<gene>
    <name evidence="1" type="ORF">glt_00557</name>
</gene>
<protein>
    <submittedName>
        <fullName evidence="1">Repeat protein</fullName>
    </submittedName>
</protein>
<reference evidence="1 2" key="1">
    <citation type="submission" date="2012-10" db="EMBL/GenBank/DDBJ databases">
        <title>Complete genome sequence of Moumouvirus goulette.</title>
        <authorList>
            <person name="Fournous G."/>
            <person name="Bougalmi M."/>
            <person name="Colson P."/>
        </authorList>
    </citation>
    <scope>NUCLEOTIDE SEQUENCE [LARGE SCALE GENOMIC DNA]</scope>
</reference>
<keyword evidence="2" id="KW-1185">Reference proteome</keyword>
<accession>M1PN07</accession>
<proteinExistence type="predicted"/>
<organism evidence="1 2">
    <name type="scientific">Moumouvirus goulette</name>
    <dbReference type="NCBI Taxonomy" id="1247379"/>
    <lineage>
        <taxon>Viruses</taxon>
        <taxon>Varidnaviria</taxon>
        <taxon>Bamfordvirae</taxon>
        <taxon>Nucleocytoviricota</taxon>
        <taxon>Megaviricetes</taxon>
        <taxon>Imitervirales</taxon>
        <taxon>Mimiviridae</taxon>
        <taxon>Megamimivirinae</taxon>
        <taxon>Moumouvirus</taxon>
        <taxon>Moumouvirus goulettemassiliense</taxon>
    </lineage>
</organism>